<name>A0A7D9IYU8_PARCT</name>
<accession>A0A7D9IYU8</accession>
<dbReference type="CDD" id="cd01670">
    <property type="entry name" value="Death"/>
    <property type="match status" value="1"/>
</dbReference>
<evidence type="ECO:0000313" key="1">
    <source>
        <dbReference type="EMBL" id="CAB4016580.1"/>
    </source>
</evidence>
<evidence type="ECO:0000313" key="2">
    <source>
        <dbReference type="Proteomes" id="UP001152795"/>
    </source>
</evidence>
<dbReference type="InterPro" id="IPR000488">
    <property type="entry name" value="Death_dom"/>
</dbReference>
<protein>
    <submittedName>
        <fullName evidence="1">---NA</fullName>
    </submittedName>
</protein>
<reference evidence="1" key="1">
    <citation type="submission" date="2020-04" db="EMBL/GenBank/DDBJ databases">
        <authorList>
            <person name="Alioto T."/>
            <person name="Alioto T."/>
            <person name="Gomez Garrido J."/>
        </authorList>
    </citation>
    <scope>NUCLEOTIDE SEQUENCE</scope>
    <source>
        <strain evidence="1">A484AB</strain>
    </source>
</reference>
<dbReference type="EMBL" id="CACRXK020009174">
    <property type="protein sequence ID" value="CAB4016580.1"/>
    <property type="molecule type" value="Genomic_DNA"/>
</dbReference>
<dbReference type="GO" id="GO:0007165">
    <property type="term" value="P:signal transduction"/>
    <property type="evidence" value="ECO:0007669"/>
    <property type="project" value="InterPro"/>
</dbReference>
<dbReference type="InterPro" id="IPR011029">
    <property type="entry name" value="DEATH-like_dom_sf"/>
</dbReference>
<organism evidence="1 2">
    <name type="scientific">Paramuricea clavata</name>
    <name type="common">Red gorgonian</name>
    <name type="synonym">Violescent sea-whip</name>
    <dbReference type="NCBI Taxonomy" id="317549"/>
    <lineage>
        <taxon>Eukaryota</taxon>
        <taxon>Metazoa</taxon>
        <taxon>Cnidaria</taxon>
        <taxon>Anthozoa</taxon>
        <taxon>Octocorallia</taxon>
        <taxon>Malacalcyonacea</taxon>
        <taxon>Plexauridae</taxon>
        <taxon>Paramuricea</taxon>
    </lineage>
</organism>
<comment type="caution">
    <text evidence="1">The sequence shown here is derived from an EMBL/GenBank/DDBJ whole genome shotgun (WGS) entry which is preliminary data.</text>
</comment>
<gene>
    <name evidence="1" type="ORF">PACLA_8A071093</name>
</gene>
<keyword evidence="2" id="KW-1185">Reference proteome</keyword>
<dbReference type="Gene3D" id="1.10.533.10">
    <property type="entry name" value="Death Domain, Fas"/>
    <property type="match status" value="2"/>
</dbReference>
<sequence>SEPDPEPQVVYRTTKLTNGEISRVSRGVGVDWDSLAGLLDIPYSEREEIRINDRKYPDSYAKAGQILELFNGRWDFSRHILEKCVEELKRQDLKDELHPVENEIEEIEPSPTEPQVHPYENVVLRNTPLSPREMHRLSRRITVDWDSLAGLMDIAKEERNDIRQNTMYNDNRDRAEKILSMFNHKRDFSREKLADCLKGMRKEELISPIMTGQWRNL</sequence>
<proteinExistence type="predicted"/>
<dbReference type="PROSITE" id="PS50017">
    <property type="entry name" value="DEATH_DOMAIN"/>
    <property type="match status" value="2"/>
</dbReference>
<dbReference type="AlphaFoldDB" id="A0A7D9IYU8"/>
<dbReference type="Proteomes" id="UP001152795">
    <property type="component" value="Unassembled WGS sequence"/>
</dbReference>
<feature type="non-terminal residue" evidence="1">
    <location>
        <position position="217"/>
    </location>
</feature>
<dbReference type="OrthoDB" id="10436850at2759"/>